<dbReference type="EMBL" id="JEMG01000001">
    <property type="protein sequence ID" value="EYC52111.1"/>
    <property type="molecule type" value="Genomic_DNA"/>
</dbReference>
<comment type="caution">
    <text evidence="1">The sequence shown here is derived from an EMBL/GenBank/DDBJ whole genome shotgun (WGS) entry which is preliminary data.</text>
</comment>
<dbReference type="InterPro" id="IPR011990">
    <property type="entry name" value="TPR-like_helical_dom_sf"/>
</dbReference>
<dbReference type="eggNOG" id="COG3803">
    <property type="taxonomic scope" value="Bacteria"/>
</dbReference>
<name>A0A016XJW3_9BURK</name>
<dbReference type="Gene3D" id="1.20.58.320">
    <property type="entry name" value="TPR-like"/>
    <property type="match status" value="1"/>
</dbReference>
<dbReference type="Proteomes" id="UP000023268">
    <property type="component" value="Unassembled WGS sequence"/>
</dbReference>
<dbReference type="STRING" id="1458275.AZ34_14255"/>
<reference evidence="1 2" key="1">
    <citation type="submission" date="2014-02" db="EMBL/GenBank/DDBJ databases">
        <title>Draft Genome of Hylemonella gracilis isolated from the Niagara River.</title>
        <authorList>
            <person name="Pawlowski D.R."/>
            <person name="Koudelka G.B."/>
        </authorList>
    </citation>
    <scope>NUCLEOTIDE SEQUENCE [LARGE SCALE GENOMIC DNA]</scope>
    <source>
        <strain evidence="1 2">Niagara R</strain>
    </source>
</reference>
<gene>
    <name evidence="1" type="ORF">AZ34_14255</name>
</gene>
<sequence>MTPHDILGFWFDELSPKQHFSKDTALDARMQARFGALLARAATDGLPDWRADAPGRLAEIILLDQFSRNIHRDTPRAYAQDALALKLARELVAQGGDHALPMARRVFAYMPYMHSEDLAAHTEALPLFSQPGLEENLRFLRLHTAIIERFGRYPHRNAVLGRVSTPEELAFLQEPGSSF</sequence>
<dbReference type="OrthoDB" id="7593450at2"/>
<proteinExistence type="predicted"/>
<dbReference type="SUPFAM" id="SSF48452">
    <property type="entry name" value="TPR-like"/>
    <property type="match status" value="1"/>
</dbReference>
<evidence type="ECO:0000313" key="2">
    <source>
        <dbReference type="Proteomes" id="UP000023268"/>
    </source>
</evidence>
<dbReference type="Gene3D" id="1.25.40.10">
    <property type="entry name" value="Tetratricopeptide repeat domain"/>
    <property type="match status" value="1"/>
</dbReference>
<evidence type="ECO:0000313" key="1">
    <source>
        <dbReference type="EMBL" id="EYC52111.1"/>
    </source>
</evidence>
<dbReference type="RefSeq" id="WP_035609121.1">
    <property type="nucleotide sequence ID" value="NZ_JEMG01000001.1"/>
</dbReference>
<organism evidence="1 2">
    <name type="scientific">Hylemonella gracilis str. Niagara R</name>
    <dbReference type="NCBI Taxonomy" id="1458275"/>
    <lineage>
        <taxon>Bacteria</taxon>
        <taxon>Pseudomonadati</taxon>
        <taxon>Pseudomonadota</taxon>
        <taxon>Betaproteobacteria</taxon>
        <taxon>Burkholderiales</taxon>
        <taxon>Comamonadaceae</taxon>
        <taxon>Hylemonella</taxon>
    </lineage>
</organism>
<dbReference type="Pfam" id="PF06041">
    <property type="entry name" value="DUF924"/>
    <property type="match status" value="1"/>
</dbReference>
<dbReference type="InterPro" id="IPR010323">
    <property type="entry name" value="DUF924"/>
</dbReference>
<accession>A0A016XJW3</accession>
<protein>
    <submittedName>
        <fullName evidence="1">Membrane protein</fullName>
    </submittedName>
</protein>
<dbReference type="AlphaFoldDB" id="A0A016XJW3"/>